<keyword evidence="4" id="KW-0479">Metal-binding</keyword>
<dbReference type="GO" id="GO:0005886">
    <property type="term" value="C:plasma membrane"/>
    <property type="evidence" value="ECO:0007669"/>
    <property type="project" value="TreeGrafter"/>
</dbReference>
<dbReference type="InterPro" id="IPR018497">
    <property type="entry name" value="Peptidase_M13_C"/>
</dbReference>
<feature type="domain" description="Peptidase M13 C-terminal" evidence="8">
    <location>
        <begin position="436"/>
        <end position="639"/>
    </location>
</feature>
<evidence type="ECO:0000313" key="11">
    <source>
        <dbReference type="Proteomes" id="UP000627538"/>
    </source>
</evidence>
<protein>
    <submittedName>
        <fullName evidence="10">Peptidase M13</fullName>
    </submittedName>
</protein>
<dbReference type="Gene3D" id="3.40.390.10">
    <property type="entry name" value="Collagenase (Catalytic Domain)"/>
    <property type="match status" value="1"/>
</dbReference>
<dbReference type="GO" id="GO:0004222">
    <property type="term" value="F:metalloendopeptidase activity"/>
    <property type="evidence" value="ECO:0007669"/>
    <property type="project" value="InterPro"/>
</dbReference>
<evidence type="ECO:0000259" key="8">
    <source>
        <dbReference type="Pfam" id="PF01431"/>
    </source>
</evidence>
<keyword evidence="5" id="KW-0378">Hydrolase</keyword>
<evidence type="ECO:0000256" key="3">
    <source>
        <dbReference type="ARBA" id="ARBA00022670"/>
    </source>
</evidence>
<dbReference type="Gene3D" id="1.10.1380.10">
    <property type="entry name" value="Neutral endopeptidase , domain2"/>
    <property type="match status" value="1"/>
</dbReference>
<dbReference type="InterPro" id="IPR042089">
    <property type="entry name" value="Peptidase_M13_dom_2"/>
</dbReference>
<evidence type="ECO:0000256" key="5">
    <source>
        <dbReference type="ARBA" id="ARBA00022801"/>
    </source>
</evidence>
<dbReference type="InterPro" id="IPR008753">
    <property type="entry name" value="Peptidase_M13_N"/>
</dbReference>
<evidence type="ECO:0000256" key="1">
    <source>
        <dbReference type="ARBA" id="ARBA00001947"/>
    </source>
</evidence>
<accession>A0A8I0KTR6</accession>
<keyword evidence="3" id="KW-0645">Protease</keyword>
<proteinExistence type="inferred from homology"/>
<feature type="domain" description="Peptidase M13 N-terminal" evidence="9">
    <location>
        <begin position="12"/>
        <end position="383"/>
    </location>
</feature>
<sequence>MSSASSPALPRPQDDLFRHVNGKWLETTEIPSDRAAWGAFNELRDASEKRCRDIIEACEADAEDENGLMARLYAAFMDTAAIEERGLGDITADLARVDDARTKGDLAELLGDLERDGVGGWVALVVGIDPEEPELTCPALYPAGISLPDEVYYHANAHEHTRQRFLAHVTNMFRLAGITDAATQAARVFEVERGFARFHVDSVRSRDVDLTINLTTYPDVAAEASGFAWQRWAQALGADLERINVAWPSFVVAGARWWSLLPIDVLKSWLRYRILDRYSSYLPAAFVEEAFDFYSRTLAGVDQLRDRWKRGVDVVESHLGFALGRRYVERHFPASSRDQMETLVANLLEAYARSITELTWMSDATRERALAKLAKFRTKIAYPTRSRTYEDVVFASDASLIDMVRSSSRAATDHELAKIGGAVDREEWHMTPQTVNAYYSPLGNEIVFPAAILEEPFFSPEASDPCNYGGIGAVIGHEIGHGFDDQGAKFDGDGKVENWWEDGDFAEFTERTRALISQYDAYVPAGLNPDEHVNGALTIGENIGDLGGLSIALKAWHIAREKAGLAAPEADDVREFFIQWARIWRGKVRPEMRRQLLVVDPHSPDEFRCNGVVRNVDAFHEVFSTTPGDDLWLDPDQRVTIW</sequence>
<dbReference type="AlphaFoldDB" id="A0A8I0KTR6"/>
<dbReference type="RefSeq" id="WP_191070976.1">
    <property type="nucleotide sequence ID" value="NZ_JACRUO010000001.1"/>
</dbReference>
<organism evidence="10 11">
    <name type="scientific">Nanchangia anserum</name>
    <dbReference type="NCBI Taxonomy" id="2692125"/>
    <lineage>
        <taxon>Bacteria</taxon>
        <taxon>Bacillati</taxon>
        <taxon>Actinomycetota</taxon>
        <taxon>Actinomycetes</taxon>
        <taxon>Actinomycetales</taxon>
        <taxon>Actinomycetaceae</taxon>
        <taxon>Nanchangia</taxon>
    </lineage>
</organism>
<dbReference type="SUPFAM" id="SSF55486">
    <property type="entry name" value="Metalloproteases ('zincins'), catalytic domain"/>
    <property type="match status" value="1"/>
</dbReference>
<evidence type="ECO:0000256" key="2">
    <source>
        <dbReference type="ARBA" id="ARBA00007357"/>
    </source>
</evidence>
<evidence type="ECO:0000313" key="10">
    <source>
        <dbReference type="EMBL" id="MBD3688883.1"/>
    </source>
</evidence>
<dbReference type="GO" id="GO:0046872">
    <property type="term" value="F:metal ion binding"/>
    <property type="evidence" value="ECO:0007669"/>
    <property type="project" value="UniProtKB-KW"/>
</dbReference>
<comment type="caution">
    <text evidence="10">The sequence shown here is derived from an EMBL/GenBank/DDBJ whole genome shotgun (WGS) entry which is preliminary data.</text>
</comment>
<dbReference type="EMBL" id="JACRUO010000001">
    <property type="protein sequence ID" value="MBD3688883.1"/>
    <property type="molecule type" value="Genomic_DNA"/>
</dbReference>
<reference evidence="10 11" key="1">
    <citation type="submission" date="2020-08" db="EMBL/GenBank/DDBJ databases">
        <title>Winkia gen. nov., sp. nov., isolated from faeces of the Anser albifrons in China.</title>
        <authorList>
            <person name="Liu Q."/>
        </authorList>
    </citation>
    <scope>NUCLEOTIDE SEQUENCE [LARGE SCALE GENOMIC DNA]</scope>
    <source>
        <strain evidence="10 11">C62</strain>
    </source>
</reference>
<dbReference type="PANTHER" id="PTHR11733:SF167">
    <property type="entry name" value="FI17812P1-RELATED"/>
    <property type="match status" value="1"/>
</dbReference>
<dbReference type="InterPro" id="IPR024079">
    <property type="entry name" value="MetalloPept_cat_dom_sf"/>
</dbReference>
<comment type="similarity">
    <text evidence="2">Belongs to the peptidase M13 family.</text>
</comment>
<evidence type="ECO:0000259" key="9">
    <source>
        <dbReference type="Pfam" id="PF05649"/>
    </source>
</evidence>
<name>A0A8I0KTR6_9ACTO</name>
<evidence type="ECO:0000256" key="7">
    <source>
        <dbReference type="ARBA" id="ARBA00023049"/>
    </source>
</evidence>
<gene>
    <name evidence="10" type="ORF">H8R10_01325</name>
</gene>
<dbReference type="InterPro" id="IPR000718">
    <property type="entry name" value="Peptidase_M13"/>
</dbReference>
<evidence type="ECO:0000256" key="6">
    <source>
        <dbReference type="ARBA" id="ARBA00022833"/>
    </source>
</evidence>
<dbReference type="PANTHER" id="PTHR11733">
    <property type="entry name" value="ZINC METALLOPROTEASE FAMILY M13 NEPRILYSIN-RELATED"/>
    <property type="match status" value="1"/>
</dbReference>
<keyword evidence="6" id="KW-0862">Zinc</keyword>
<comment type="cofactor">
    <cofactor evidence="1">
        <name>Zn(2+)</name>
        <dbReference type="ChEBI" id="CHEBI:29105"/>
    </cofactor>
</comment>
<dbReference type="PROSITE" id="PS51885">
    <property type="entry name" value="NEPRILYSIN"/>
    <property type="match status" value="1"/>
</dbReference>
<keyword evidence="11" id="KW-1185">Reference proteome</keyword>
<keyword evidence="7" id="KW-0482">Metalloprotease</keyword>
<evidence type="ECO:0000256" key="4">
    <source>
        <dbReference type="ARBA" id="ARBA00022723"/>
    </source>
</evidence>
<dbReference type="PRINTS" id="PR00786">
    <property type="entry name" value="NEPRILYSIN"/>
</dbReference>
<dbReference type="Pfam" id="PF05649">
    <property type="entry name" value="Peptidase_M13_N"/>
    <property type="match status" value="1"/>
</dbReference>
<dbReference type="CDD" id="cd08662">
    <property type="entry name" value="M13"/>
    <property type="match status" value="1"/>
</dbReference>
<dbReference type="Proteomes" id="UP000627538">
    <property type="component" value="Unassembled WGS sequence"/>
</dbReference>
<dbReference type="Pfam" id="PF01431">
    <property type="entry name" value="Peptidase_M13"/>
    <property type="match status" value="1"/>
</dbReference>
<dbReference type="GO" id="GO:0016485">
    <property type="term" value="P:protein processing"/>
    <property type="evidence" value="ECO:0007669"/>
    <property type="project" value="TreeGrafter"/>
</dbReference>